<protein>
    <recommendedName>
        <fullName evidence="9">TonB-dependent receptor plug domain-containing protein</fullName>
    </recommendedName>
</protein>
<proteinExistence type="inferred from homology"/>
<dbReference type="EMBL" id="VIKS01000010">
    <property type="protein sequence ID" value="TQV86521.1"/>
    <property type="molecule type" value="Genomic_DNA"/>
</dbReference>
<dbReference type="RefSeq" id="WP_142932444.1">
    <property type="nucleotide sequence ID" value="NZ_ML660166.1"/>
</dbReference>
<dbReference type="SUPFAM" id="SSF56935">
    <property type="entry name" value="Porins"/>
    <property type="match status" value="1"/>
</dbReference>
<name>A0A545UAM9_9GAMM</name>
<dbReference type="Pfam" id="PF07715">
    <property type="entry name" value="Plug"/>
    <property type="match status" value="1"/>
</dbReference>
<dbReference type="GO" id="GO:0044718">
    <property type="term" value="P:siderophore transmembrane transport"/>
    <property type="evidence" value="ECO:0007669"/>
    <property type="project" value="TreeGrafter"/>
</dbReference>
<keyword evidence="4 7" id="KW-0812">Transmembrane</keyword>
<evidence type="ECO:0000256" key="2">
    <source>
        <dbReference type="ARBA" id="ARBA00022448"/>
    </source>
</evidence>
<evidence type="ECO:0000256" key="5">
    <source>
        <dbReference type="ARBA" id="ARBA00023136"/>
    </source>
</evidence>
<dbReference type="GO" id="GO:0009279">
    <property type="term" value="C:cell outer membrane"/>
    <property type="evidence" value="ECO:0007669"/>
    <property type="project" value="UniProtKB-SubCell"/>
</dbReference>
<dbReference type="InterPro" id="IPR037066">
    <property type="entry name" value="Plug_dom_sf"/>
</dbReference>
<dbReference type="PANTHER" id="PTHR30069:SF50">
    <property type="entry name" value="TONB-DEPENDENT RECEPTOR HI_1217-RELATED"/>
    <property type="match status" value="1"/>
</dbReference>
<comment type="caution">
    <text evidence="10">The sequence shown here is derived from an EMBL/GenBank/DDBJ whole genome shotgun (WGS) entry which is preliminary data.</text>
</comment>
<dbReference type="InterPro" id="IPR039426">
    <property type="entry name" value="TonB-dep_rcpt-like"/>
</dbReference>
<gene>
    <name evidence="10" type="ORF">FLL46_16560</name>
</gene>
<dbReference type="Proteomes" id="UP000315439">
    <property type="component" value="Unassembled WGS sequence"/>
</dbReference>
<sequence length="663" mass="75554">MDRHLQLFLIISLFVVSNTGIALAAEPTAAELIELQLEDLVSMDIEVESAGKNTSKAFDLPYAAYVITADDISRNNIQNIPDALSMVPGVLVERMGASEWGVSIRGTGGRFARFVLVLINGRVTNNTNFSGVNWDELNVSINSIERVEVIRGPNADSWGANAVNGIINIITKNADSATKNKLRVVTGNSYRNNIDVYYNNNVNDNWFHSISIHRNDAEGWKNRDETIQQRDFVDSRVTYQLEKHSEQSELQFSLSHFRNKQSNFWTAYELPNVTQFENFEDKTGDVFQVNYHLQLTPETLIRSRLSYDITDRNLSLYHWDSENIQFDLETQHKYHQHLFDTGINLRHAQTDFFADPRFPVAVDPESLGVDYVGGFINGNFSLMDEKLLLKIGARIDNNSLTGYEFQPSTRLLWKASDKDRFWFAASQAASIPSVGLLKNTRTIIGAIPAENTGTGFPLVINITESHKVKNTRVNSVEFGYRHLWENMNIDLTAFRFEYENELMTSNLGLPGFSEFPPGPDSYLIQRLAYNSEKSFRTDGVEINLLARMSSDWKLQFSYSYLGDNDSGLEAVDHLASLQNSYQFTEDLGLELWLRYSSGNDVILSDDFVTADVNVNYQFSPGLHLNYTFKNLRESRYLEGQRIFFSIDGLYVEKAHYLTFSWSF</sequence>
<evidence type="ECO:0000256" key="7">
    <source>
        <dbReference type="PROSITE-ProRule" id="PRU01360"/>
    </source>
</evidence>
<evidence type="ECO:0000313" key="10">
    <source>
        <dbReference type="EMBL" id="TQV86521.1"/>
    </source>
</evidence>
<dbReference type="OrthoDB" id="9758929at2"/>
<evidence type="ECO:0000256" key="6">
    <source>
        <dbReference type="ARBA" id="ARBA00023237"/>
    </source>
</evidence>
<keyword evidence="11" id="KW-1185">Reference proteome</keyword>
<keyword evidence="5 7" id="KW-0472">Membrane</keyword>
<reference evidence="10 11" key="1">
    <citation type="submission" date="2019-07" db="EMBL/GenBank/DDBJ databases">
        <title>Draft genome for Aliikangiella sp. M105.</title>
        <authorList>
            <person name="Wang G."/>
        </authorList>
    </citation>
    <scope>NUCLEOTIDE SEQUENCE [LARGE SCALE GENOMIC DNA]</scope>
    <source>
        <strain evidence="10 11">M105</strain>
    </source>
</reference>
<evidence type="ECO:0000256" key="4">
    <source>
        <dbReference type="ARBA" id="ARBA00022692"/>
    </source>
</evidence>
<comment type="similarity">
    <text evidence="7">Belongs to the TonB-dependent receptor family.</text>
</comment>
<dbReference type="GO" id="GO:0015344">
    <property type="term" value="F:siderophore uptake transmembrane transporter activity"/>
    <property type="evidence" value="ECO:0007669"/>
    <property type="project" value="TreeGrafter"/>
</dbReference>
<feature type="domain" description="TonB-dependent receptor plug" evidence="9">
    <location>
        <begin position="58"/>
        <end position="166"/>
    </location>
</feature>
<dbReference type="InterPro" id="IPR012910">
    <property type="entry name" value="Plug_dom"/>
</dbReference>
<keyword evidence="3 7" id="KW-1134">Transmembrane beta strand</keyword>
<evidence type="ECO:0000259" key="9">
    <source>
        <dbReference type="Pfam" id="PF07715"/>
    </source>
</evidence>
<evidence type="ECO:0000256" key="8">
    <source>
        <dbReference type="SAM" id="SignalP"/>
    </source>
</evidence>
<keyword evidence="8" id="KW-0732">Signal</keyword>
<dbReference type="AlphaFoldDB" id="A0A545UAM9"/>
<dbReference type="Gene3D" id="2.170.130.10">
    <property type="entry name" value="TonB-dependent receptor, plug domain"/>
    <property type="match status" value="1"/>
</dbReference>
<dbReference type="PROSITE" id="PS52016">
    <property type="entry name" value="TONB_DEPENDENT_REC_3"/>
    <property type="match status" value="1"/>
</dbReference>
<feature type="chain" id="PRO_5022221680" description="TonB-dependent receptor plug domain-containing protein" evidence="8">
    <location>
        <begin position="25"/>
        <end position="663"/>
    </location>
</feature>
<evidence type="ECO:0000313" key="11">
    <source>
        <dbReference type="Proteomes" id="UP000315439"/>
    </source>
</evidence>
<evidence type="ECO:0000256" key="3">
    <source>
        <dbReference type="ARBA" id="ARBA00022452"/>
    </source>
</evidence>
<comment type="subcellular location">
    <subcellularLocation>
        <location evidence="1 7">Cell outer membrane</location>
        <topology evidence="1 7">Multi-pass membrane protein</topology>
    </subcellularLocation>
</comment>
<evidence type="ECO:0000256" key="1">
    <source>
        <dbReference type="ARBA" id="ARBA00004571"/>
    </source>
</evidence>
<accession>A0A545UAM9</accession>
<dbReference type="Gene3D" id="2.40.170.20">
    <property type="entry name" value="TonB-dependent receptor, beta-barrel domain"/>
    <property type="match status" value="1"/>
</dbReference>
<keyword evidence="6 7" id="KW-0998">Cell outer membrane</keyword>
<organism evidence="10 11">
    <name type="scientific">Aliikangiella coralliicola</name>
    <dbReference type="NCBI Taxonomy" id="2592383"/>
    <lineage>
        <taxon>Bacteria</taxon>
        <taxon>Pseudomonadati</taxon>
        <taxon>Pseudomonadota</taxon>
        <taxon>Gammaproteobacteria</taxon>
        <taxon>Oceanospirillales</taxon>
        <taxon>Pleioneaceae</taxon>
        <taxon>Aliikangiella</taxon>
    </lineage>
</organism>
<dbReference type="InterPro" id="IPR036942">
    <property type="entry name" value="Beta-barrel_TonB_sf"/>
</dbReference>
<feature type="signal peptide" evidence="8">
    <location>
        <begin position="1"/>
        <end position="24"/>
    </location>
</feature>
<keyword evidence="2 7" id="KW-0813">Transport</keyword>
<dbReference type="PANTHER" id="PTHR30069">
    <property type="entry name" value="TONB-DEPENDENT OUTER MEMBRANE RECEPTOR"/>
    <property type="match status" value="1"/>
</dbReference>